<evidence type="ECO:0000256" key="6">
    <source>
        <dbReference type="ARBA" id="ARBA00022853"/>
    </source>
</evidence>
<comment type="subcellular location">
    <subcellularLocation>
        <location evidence="1">Nucleus</location>
    </subcellularLocation>
</comment>
<evidence type="ECO:0000259" key="11">
    <source>
        <dbReference type="Pfam" id="PF00850"/>
    </source>
</evidence>
<evidence type="ECO:0000313" key="13">
    <source>
        <dbReference type="EMBL" id="CUS11508.1"/>
    </source>
</evidence>
<keyword evidence="5" id="KW-0378">Hydrolase</keyword>
<dbReference type="PANTHER" id="PTHR10625:SF5">
    <property type="entry name" value="HISTONE DEACETYLASE"/>
    <property type="match status" value="1"/>
</dbReference>
<dbReference type="InterPro" id="IPR023801">
    <property type="entry name" value="His_deacetylse_dom"/>
</dbReference>
<evidence type="ECO:0000256" key="3">
    <source>
        <dbReference type="ARBA" id="ARBA00012111"/>
    </source>
</evidence>
<dbReference type="AlphaFoldDB" id="A0A292PY12"/>
<evidence type="ECO:0000313" key="14">
    <source>
        <dbReference type="Proteomes" id="UP001412239"/>
    </source>
</evidence>
<dbReference type="GO" id="GO:0040029">
    <property type="term" value="P:epigenetic regulation of gene expression"/>
    <property type="evidence" value="ECO:0007669"/>
    <property type="project" value="TreeGrafter"/>
</dbReference>
<dbReference type="EC" id="3.5.1.98" evidence="3"/>
<evidence type="ECO:0000256" key="5">
    <source>
        <dbReference type="ARBA" id="ARBA00022801"/>
    </source>
</evidence>
<keyword evidence="7" id="KW-0805">Transcription regulation</keyword>
<accession>A0A292PY12</accession>
<dbReference type="EMBL" id="LN891019">
    <property type="protein sequence ID" value="CUS11508.1"/>
    <property type="molecule type" value="Genomic_DNA"/>
</dbReference>
<evidence type="ECO:0000256" key="1">
    <source>
        <dbReference type="ARBA" id="ARBA00004123"/>
    </source>
</evidence>
<reference evidence="13" key="1">
    <citation type="submission" date="2015-10" db="EMBL/GenBank/DDBJ databases">
        <authorList>
            <person name="Regsiter A."/>
            <person name="william w."/>
        </authorList>
    </citation>
    <scope>NUCLEOTIDE SEQUENCE</scope>
    <source>
        <strain evidence="13">Montdore</strain>
    </source>
</reference>
<dbReference type="InterPro" id="IPR019154">
    <property type="entry name" value="Arb2-like_domain"/>
</dbReference>
<keyword evidence="6" id="KW-0156">Chromatin regulator</keyword>
<evidence type="ECO:0000259" key="12">
    <source>
        <dbReference type="Pfam" id="PF09757"/>
    </source>
</evidence>
<dbReference type="Gene3D" id="3.40.800.20">
    <property type="entry name" value="Histone deacetylase domain"/>
    <property type="match status" value="1"/>
</dbReference>
<evidence type="ECO:0000256" key="8">
    <source>
        <dbReference type="ARBA" id="ARBA00023163"/>
    </source>
</evidence>
<dbReference type="ESTHER" id="9pezi-a0a292py12">
    <property type="family name" value="Arb2_domain"/>
</dbReference>
<dbReference type="InterPro" id="IPR037138">
    <property type="entry name" value="His_deacetylse_dom_sf"/>
</dbReference>
<dbReference type="SUPFAM" id="SSF52768">
    <property type="entry name" value="Arginase/deacetylase"/>
    <property type="match status" value="1"/>
</dbReference>
<evidence type="ECO:0000256" key="2">
    <source>
        <dbReference type="ARBA" id="ARBA00007738"/>
    </source>
</evidence>
<dbReference type="Pfam" id="PF09757">
    <property type="entry name" value="Arb2-like"/>
    <property type="match status" value="1"/>
</dbReference>
<dbReference type="PRINTS" id="PR01270">
    <property type="entry name" value="HDASUPER"/>
</dbReference>
<dbReference type="FunFam" id="3.40.800.20:FF:000005">
    <property type="entry name" value="histone deacetylase 6"/>
    <property type="match status" value="1"/>
</dbReference>
<gene>
    <name evidence="13" type="ORF">GSTUAT00004381001</name>
</gene>
<sequence>MATGLCYDRRMTSHRILEGEHPEDPRRISVIYEKIVKCGLVNDPELSGTSNPEDPGLMVRIEAREATEHEIGLIHSRDQFEFVQELEDRDDEELILMTHEADSVYFNRHTFMCSKLSCGGAIETCLRVAQGHVKNAVAVVRPPGHHATPDRSMGFCIFNNVCVSAKALQEKVPDIKKILILDWDIHHGNGTQDAFYNDPSVLYISLHRFEKATFYPNDPKGDSKFCGSGQGTGFNVNIPWTEGGKLDGDYIYAFQKLVMPIALEYNPDFVIVSAGFDAAAGDELGECYITPAGFAHMTYMLMSLAKGKMALCLEARHQFGLGGYNLSSISDSALAVVKVLMGQAPEKILDPVASPAAAKVVQECIAIQMRYWRCLYSAGSLRPSERGNGLSLDVVVRAWQEKILWDKYKMSSAPVMHPSGLVFDNALLMSENCSTAKVIVMLVHEPLRPKIHATVDTTDSKELDLDDLELIDPVYFYIRWAFEQQFGIVDVSLPLRQRSQAHSATNTLRGQPESLCEYLWDNYIELQNAENVLLIGVEEGVSGLLHMLTARKCEKKVKACVGFICAANMQSILYGGIKDQGLTEWYFNTSLLFVGSNHLYWESNKSRRKKYGNCKLADGDVISTVMLNSQEEAASFMLSKITVKATKDDGCDDDDKNRDNRNGEGEKGVVTEALIVA</sequence>
<feature type="domain" description="Histone deacetylase" evidence="11">
    <location>
        <begin position="21"/>
        <end position="340"/>
    </location>
</feature>
<evidence type="ECO:0000256" key="9">
    <source>
        <dbReference type="ARBA" id="ARBA00023242"/>
    </source>
</evidence>
<keyword evidence="8" id="KW-0804">Transcription</keyword>
<dbReference type="GO" id="GO:0000118">
    <property type="term" value="C:histone deacetylase complex"/>
    <property type="evidence" value="ECO:0007669"/>
    <property type="project" value="TreeGrafter"/>
</dbReference>
<feature type="domain" description="Arb2-like" evidence="12">
    <location>
        <begin position="392"/>
        <end position="641"/>
    </location>
</feature>
<dbReference type="PANTHER" id="PTHR10625">
    <property type="entry name" value="HISTONE DEACETYLASE HDAC1-RELATED"/>
    <property type="match status" value="1"/>
</dbReference>
<dbReference type="Pfam" id="PF00850">
    <property type="entry name" value="Hist_deacetyl"/>
    <property type="match status" value="1"/>
</dbReference>
<keyword evidence="9" id="KW-0539">Nucleus</keyword>
<dbReference type="GO" id="GO:0141221">
    <property type="term" value="F:histone deacetylase activity, hydrolytic mechanism"/>
    <property type="evidence" value="ECO:0007669"/>
    <property type="project" value="UniProtKB-EC"/>
</dbReference>
<comment type="catalytic activity">
    <reaction evidence="10">
        <text>N(6)-acetyl-L-lysyl-[histone] + H2O = L-lysyl-[histone] + acetate</text>
        <dbReference type="Rhea" id="RHEA:58196"/>
        <dbReference type="Rhea" id="RHEA-COMP:9845"/>
        <dbReference type="Rhea" id="RHEA-COMP:11338"/>
        <dbReference type="ChEBI" id="CHEBI:15377"/>
        <dbReference type="ChEBI" id="CHEBI:29969"/>
        <dbReference type="ChEBI" id="CHEBI:30089"/>
        <dbReference type="ChEBI" id="CHEBI:61930"/>
        <dbReference type="EC" id="3.5.1.98"/>
    </reaction>
</comment>
<protein>
    <recommendedName>
        <fullName evidence="3">histone deacetylase</fullName>
        <ecNumber evidence="3">3.5.1.98</ecNumber>
    </recommendedName>
</protein>
<organism evidence="13 14">
    <name type="scientific">Tuber aestivum</name>
    <name type="common">summer truffle</name>
    <dbReference type="NCBI Taxonomy" id="59557"/>
    <lineage>
        <taxon>Eukaryota</taxon>
        <taxon>Fungi</taxon>
        <taxon>Dikarya</taxon>
        <taxon>Ascomycota</taxon>
        <taxon>Pezizomycotina</taxon>
        <taxon>Pezizomycetes</taxon>
        <taxon>Pezizales</taxon>
        <taxon>Tuberaceae</taxon>
        <taxon>Tuber</taxon>
    </lineage>
</organism>
<evidence type="ECO:0000256" key="10">
    <source>
        <dbReference type="ARBA" id="ARBA00048287"/>
    </source>
</evidence>
<dbReference type="Proteomes" id="UP001412239">
    <property type="component" value="Unassembled WGS sequence"/>
</dbReference>
<keyword evidence="4" id="KW-0678">Repressor</keyword>
<proteinExistence type="inferred from homology"/>
<evidence type="ECO:0000256" key="4">
    <source>
        <dbReference type="ARBA" id="ARBA00022491"/>
    </source>
</evidence>
<evidence type="ECO:0000256" key="7">
    <source>
        <dbReference type="ARBA" id="ARBA00023015"/>
    </source>
</evidence>
<comment type="similarity">
    <text evidence="2">Belongs to the histone deacetylase family. HD type 2 subfamily.</text>
</comment>
<dbReference type="InterPro" id="IPR023696">
    <property type="entry name" value="Ureohydrolase_dom_sf"/>
</dbReference>
<keyword evidence="14" id="KW-1185">Reference proteome</keyword>
<name>A0A292PY12_9PEZI</name>
<dbReference type="InterPro" id="IPR000286">
    <property type="entry name" value="HDACs"/>
</dbReference>